<dbReference type="Pfam" id="PF00005">
    <property type="entry name" value="ABC_tran"/>
    <property type="match status" value="1"/>
</dbReference>
<dbReference type="SUPFAM" id="SSF90123">
    <property type="entry name" value="ABC transporter transmembrane region"/>
    <property type="match status" value="1"/>
</dbReference>
<dbReference type="EC" id="3.6.3.-" evidence="12"/>
<dbReference type="InterPro" id="IPR039421">
    <property type="entry name" value="Type_1_exporter"/>
</dbReference>
<comment type="subcellular location">
    <subcellularLocation>
        <location evidence="1">Cell membrane</location>
        <topology evidence="1">Multi-pass membrane protein</topology>
    </subcellularLocation>
</comment>
<sequence>MNLLRLLRPFSLLILLAAGLALLPAAAQAWLPTLVVKPLFDQVLPGQWERLGAVLWAGAGLLAVLVVSGYVLEAFIGYLSLKIPAVWRERVFGRLLEADLMALPAASGGLTGRLVADLKELEGFLFYSLGGLLVQGILLLALLFQLLQHYAQLTLYLLLVLPLMALLLGWLGAWVTRYSRRTQAAMERLAARMAEGFGRLELIRALNLQAFAQARFRHSNQQQYRLGRTRALIAALHLPLGQLATTLLLGLLLALGVGAVQRGQMTPGDLTAFLTLLGLAITPLQVLSRIGTGFAQAEGAAARVVELLELPPAPAMGQLRPQSLAGGLELRDLSFAYPGGPAILHNLNLRIAPGSFTAIVGPSGAGKSTLLRLLLGLYRPSAGQVLLDGLELHSYEAGWLRARMAWVPQEPLLFAGTVQENLAALAPGARPEAMQQALDTVGLGREISLQTPLEDDGGGLSVGQRQRLAIAAALLREAKILLLDEITSALDRNSEGQVMAALEAARPGRTVIVVAHRLATVQHADQIVVMEKGRIVQVGRHAELMGVPGLYADFWKS</sequence>
<evidence type="ECO:0000259" key="10">
    <source>
        <dbReference type="PROSITE" id="PS50893"/>
    </source>
</evidence>
<evidence type="ECO:0000313" key="13">
    <source>
        <dbReference type="Proteomes" id="UP000266089"/>
    </source>
</evidence>
<dbReference type="SMART" id="SM00382">
    <property type="entry name" value="AAA"/>
    <property type="match status" value="1"/>
</dbReference>
<dbReference type="Proteomes" id="UP000266089">
    <property type="component" value="Unassembled WGS sequence"/>
</dbReference>
<protein>
    <submittedName>
        <fullName evidence="12">Lipid A export ATP-binding/permease protein MsbA</fullName>
        <ecNumber evidence="12">3.6.3.-</ecNumber>
    </submittedName>
</protein>
<keyword evidence="8 9" id="KW-0472">Membrane</keyword>
<dbReference type="Gene3D" id="1.20.1560.10">
    <property type="entry name" value="ABC transporter type 1, transmembrane domain"/>
    <property type="match status" value="1"/>
</dbReference>
<evidence type="ECO:0000256" key="4">
    <source>
        <dbReference type="ARBA" id="ARBA00022692"/>
    </source>
</evidence>
<dbReference type="PROSITE" id="PS50929">
    <property type="entry name" value="ABC_TM1F"/>
    <property type="match status" value="1"/>
</dbReference>
<evidence type="ECO:0000256" key="3">
    <source>
        <dbReference type="ARBA" id="ARBA00022475"/>
    </source>
</evidence>
<evidence type="ECO:0000256" key="1">
    <source>
        <dbReference type="ARBA" id="ARBA00004651"/>
    </source>
</evidence>
<accession>A0A399E0M2</accession>
<comment type="caution">
    <text evidence="12">The sequence shown here is derived from an EMBL/GenBank/DDBJ whole genome shotgun (WGS) entry which is preliminary data.</text>
</comment>
<feature type="domain" description="ABC transporter" evidence="10">
    <location>
        <begin position="328"/>
        <end position="557"/>
    </location>
</feature>
<gene>
    <name evidence="12" type="primary">msbA</name>
    <name evidence="12" type="ORF">Mcate_02079</name>
</gene>
<dbReference type="InterPro" id="IPR003593">
    <property type="entry name" value="AAA+_ATPase"/>
</dbReference>
<reference evidence="12 13" key="1">
    <citation type="submission" date="2018-08" db="EMBL/GenBank/DDBJ databases">
        <title>Meiothermus cateniformans JCM 15151 genome sequencing project.</title>
        <authorList>
            <person name="Da Costa M.S."/>
            <person name="Albuquerque L."/>
            <person name="Raposo P."/>
            <person name="Froufe H.J.C."/>
            <person name="Barroso C.S."/>
            <person name="Egas C."/>
        </authorList>
    </citation>
    <scope>NUCLEOTIDE SEQUENCE [LARGE SCALE GENOMIC DNA]</scope>
    <source>
        <strain evidence="12 13">JCM 15151</strain>
    </source>
</reference>
<keyword evidence="2" id="KW-0813">Transport</keyword>
<dbReference type="AlphaFoldDB" id="A0A399E0M2"/>
<evidence type="ECO:0000256" key="2">
    <source>
        <dbReference type="ARBA" id="ARBA00022448"/>
    </source>
</evidence>
<evidence type="ECO:0000256" key="8">
    <source>
        <dbReference type="ARBA" id="ARBA00023136"/>
    </source>
</evidence>
<dbReference type="InterPro" id="IPR011527">
    <property type="entry name" value="ABC1_TM_dom"/>
</dbReference>
<dbReference type="PROSITE" id="PS50893">
    <property type="entry name" value="ABC_TRANSPORTER_2"/>
    <property type="match status" value="1"/>
</dbReference>
<name>A0A399E0M2_9DEIN</name>
<dbReference type="GO" id="GO:0005524">
    <property type="term" value="F:ATP binding"/>
    <property type="evidence" value="ECO:0007669"/>
    <property type="project" value="UniProtKB-KW"/>
</dbReference>
<evidence type="ECO:0000259" key="11">
    <source>
        <dbReference type="PROSITE" id="PS50929"/>
    </source>
</evidence>
<organism evidence="12 13">
    <name type="scientific">Meiothermus taiwanensis</name>
    <dbReference type="NCBI Taxonomy" id="172827"/>
    <lineage>
        <taxon>Bacteria</taxon>
        <taxon>Thermotogati</taxon>
        <taxon>Deinococcota</taxon>
        <taxon>Deinococci</taxon>
        <taxon>Thermales</taxon>
        <taxon>Thermaceae</taxon>
        <taxon>Meiothermus</taxon>
    </lineage>
</organism>
<dbReference type="PANTHER" id="PTHR43394:SF1">
    <property type="entry name" value="ATP-BINDING CASSETTE SUB-FAMILY B MEMBER 10, MITOCHONDRIAL"/>
    <property type="match status" value="1"/>
</dbReference>
<dbReference type="InterPro" id="IPR027417">
    <property type="entry name" value="P-loop_NTPase"/>
</dbReference>
<dbReference type="PANTHER" id="PTHR43394">
    <property type="entry name" value="ATP-DEPENDENT PERMEASE MDL1, MITOCHONDRIAL"/>
    <property type="match status" value="1"/>
</dbReference>
<keyword evidence="5" id="KW-0547">Nucleotide-binding</keyword>
<keyword evidence="7 9" id="KW-1133">Transmembrane helix</keyword>
<evidence type="ECO:0000256" key="6">
    <source>
        <dbReference type="ARBA" id="ARBA00022840"/>
    </source>
</evidence>
<evidence type="ECO:0000256" key="5">
    <source>
        <dbReference type="ARBA" id="ARBA00022741"/>
    </source>
</evidence>
<dbReference type="FunFam" id="3.40.50.300:FF:000299">
    <property type="entry name" value="ABC transporter ATP-binding protein/permease"/>
    <property type="match status" value="1"/>
</dbReference>
<feature type="transmembrane region" description="Helical" evidence="9">
    <location>
        <begin position="153"/>
        <end position="176"/>
    </location>
</feature>
<dbReference type="OrthoDB" id="24390at2"/>
<dbReference type="GO" id="GO:0005886">
    <property type="term" value="C:plasma membrane"/>
    <property type="evidence" value="ECO:0007669"/>
    <property type="project" value="UniProtKB-SubCell"/>
</dbReference>
<dbReference type="InterPro" id="IPR036640">
    <property type="entry name" value="ABC1_TM_sf"/>
</dbReference>
<dbReference type="Gene3D" id="3.40.50.300">
    <property type="entry name" value="P-loop containing nucleotide triphosphate hydrolases"/>
    <property type="match status" value="1"/>
</dbReference>
<evidence type="ECO:0000256" key="7">
    <source>
        <dbReference type="ARBA" id="ARBA00022989"/>
    </source>
</evidence>
<dbReference type="GO" id="GO:0015421">
    <property type="term" value="F:ABC-type oligopeptide transporter activity"/>
    <property type="evidence" value="ECO:0007669"/>
    <property type="project" value="TreeGrafter"/>
</dbReference>
<proteinExistence type="predicted"/>
<dbReference type="PROSITE" id="PS00211">
    <property type="entry name" value="ABC_TRANSPORTER_1"/>
    <property type="match status" value="1"/>
</dbReference>
<dbReference type="Pfam" id="PF00664">
    <property type="entry name" value="ABC_membrane"/>
    <property type="match status" value="1"/>
</dbReference>
<dbReference type="InterPro" id="IPR003439">
    <property type="entry name" value="ABC_transporter-like_ATP-bd"/>
</dbReference>
<evidence type="ECO:0000313" key="12">
    <source>
        <dbReference type="EMBL" id="RIH75771.1"/>
    </source>
</evidence>
<feature type="transmembrane region" description="Helical" evidence="9">
    <location>
        <begin position="124"/>
        <end position="147"/>
    </location>
</feature>
<dbReference type="RefSeq" id="WP_027887047.1">
    <property type="nucleotide sequence ID" value="NZ_JBHSXZ010000027.1"/>
</dbReference>
<dbReference type="EMBL" id="QWKX01000058">
    <property type="protein sequence ID" value="RIH75771.1"/>
    <property type="molecule type" value="Genomic_DNA"/>
</dbReference>
<feature type="transmembrane region" description="Helical" evidence="9">
    <location>
        <begin position="231"/>
        <end position="258"/>
    </location>
</feature>
<dbReference type="InterPro" id="IPR017871">
    <property type="entry name" value="ABC_transporter-like_CS"/>
</dbReference>
<keyword evidence="3" id="KW-1003">Cell membrane</keyword>
<dbReference type="GO" id="GO:0016887">
    <property type="term" value="F:ATP hydrolysis activity"/>
    <property type="evidence" value="ECO:0007669"/>
    <property type="project" value="InterPro"/>
</dbReference>
<feature type="domain" description="ABC transmembrane type-1" evidence="11">
    <location>
        <begin position="12"/>
        <end position="296"/>
    </location>
</feature>
<evidence type="ECO:0000256" key="9">
    <source>
        <dbReference type="SAM" id="Phobius"/>
    </source>
</evidence>
<dbReference type="SUPFAM" id="SSF52540">
    <property type="entry name" value="P-loop containing nucleoside triphosphate hydrolases"/>
    <property type="match status" value="1"/>
</dbReference>
<keyword evidence="4 9" id="KW-0812">Transmembrane</keyword>
<keyword evidence="12" id="KW-0378">Hydrolase</keyword>
<keyword evidence="6 12" id="KW-0067">ATP-binding</keyword>
<feature type="transmembrane region" description="Helical" evidence="9">
    <location>
        <begin position="53"/>
        <end position="81"/>
    </location>
</feature>